<protein>
    <recommendedName>
        <fullName evidence="17">Circadian input-output histidine kinase CikA</fullName>
        <ecNumber evidence="4">2.7.13.3</ecNumber>
    </recommendedName>
    <alternativeName>
        <fullName evidence="5">Stage 0 sporulation protein A homolog</fullName>
    </alternativeName>
</protein>
<dbReference type="Proteomes" id="UP000466848">
    <property type="component" value="Chromosome"/>
</dbReference>
<evidence type="ECO:0000256" key="6">
    <source>
        <dbReference type="ARBA" id="ARBA00022475"/>
    </source>
</evidence>
<dbReference type="InterPro" id="IPR035965">
    <property type="entry name" value="PAS-like_dom_sf"/>
</dbReference>
<dbReference type="InterPro" id="IPR000014">
    <property type="entry name" value="PAS"/>
</dbReference>
<keyword evidence="12" id="KW-0067">ATP-binding</keyword>
<evidence type="ECO:0000259" key="21">
    <source>
        <dbReference type="PROSITE" id="PS50109"/>
    </source>
</evidence>
<feature type="domain" description="Response regulatory" evidence="22">
    <location>
        <begin position="614"/>
        <end position="732"/>
    </location>
</feature>
<evidence type="ECO:0000256" key="3">
    <source>
        <dbReference type="ARBA" id="ARBA00006402"/>
    </source>
</evidence>
<dbReference type="PROSITE" id="PS50894">
    <property type="entry name" value="HPT"/>
    <property type="match status" value="1"/>
</dbReference>
<dbReference type="CDD" id="cd00088">
    <property type="entry name" value="HPT"/>
    <property type="match status" value="1"/>
</dbReference>
<dbReference type="Gene3D" id="3.30.565.10">
    <property type="entry name" value="Histidine kinase-like ATPase, C-terminal domain"/>
    <property type="match status" value="1"/>
</dbReference>
<dbReference type="Pfam" id="PF02518">
    <property type="entry name" value="HATPase_c"/>
    <property type="match status" value="1"/>
</dbReference>
<dbReference type="SMART" id="SM00387">
    <property type="entry name" value="HATPase_c"/>
    <property type="match status" value="1"/>
</dbReference>
<evidence type="ECO:0000256" key="17">
    <source>
        <dbReference type="ARBA" id="ARBA00074306"/>
    </source>
</evidence>
<keyword evidence="7" id="KW-0997">Cell inner membrane</keyword>
<keyword evidence="15 20" id="KW-0472">Membrane</keyword>
<keyword evidence="13 20" id="KW-1133">Transmembrane helix</keyword>
<keyword evidence="10 20" id="KW-0812">Transmembrane</keyword>
<keyword evidence="6" id="KW-1003">Cell membrane</keyword>
<keyword evidence="25" id="KW-1185">Reference proteome</keyword>
<evidence type="ECO:0000256" key="8">
    <source>
        <dbReference type="ARBA" id="ARBA00022553"/>
    </source>
</evidence>
<feature type="modified residue" description="Phosphohistidine" evidence="18">
    <location>
        <position position="867"/>
    </location>
</feature>
<dbReference type="CDD" id="cd16922">
    <property type="entry name" value="HATPase_EvgS-ArcB-TorS-like"/>
    <property type="match status" value="1"/>
</dbReference>
<dbReference type="InterPro" id="IPR036890">
    <property type="entry name" value="HATPase_C_sf"/>
</dbReference>
<dbReference type="PROSITE" id="PS50110">
    <property type="entry name" value="RESPONSE_REGULATORY"/>
    <property type="match status" value="1"/>
</dbReference>
<sequence length="921" mass="103564">MLHRFKYILVTMVLLSLSFVSCAVWYVSADSQLIHYERSKNSLLHLNNIYEQEYNGLVSKAKEYLATGDASAKYKFVTDTNDFISCNNRNLTYLSFSDEGKLSVLQFPGRYSAAADNHRSSFSLNQEEQALLTTALNQYNQMSQVLLSAVDQRNTDILYDSPYSKLSDSKTDAIDKYTSLYLNRIASKEKDLQFSLHFISTVAIVLGICLIMLASKAFFIYLRNNQYNAYFNQLYSKAIENADVGMAIVDHEQKYEYMNATYKQLLNIQSPNPLGQTTFALMPEEIAEALPEYSLSQNAKNIQMSYTFEGSMRYINYNCFSIFDDRNEPKFVTLIQDCTESKLKDQALQHQLKEIEFFANAKSSFVANVSHEIKTPLNVIIGMVHILQGMNLTMEQKEILAKLHISSELLLNIINDVLDISKIKKSNFVLYPADFNLLSMVSESEEVFRPLIYDKGLELIKDFRFPTSLCLSADKTRLAQVLLNLVNNACKFTTTGHIRLAIELLNMQQNSALLKFTIEDTGMGIEQEDISKVFQEFEQLENHLTKQHQGTGLGLAICKHVVTAMGGDIWVESLKGSGSRFQFTIWAPTVDPASCESSSLAGNSLSLLDGKGRRVLVVEDTELNYEVTQSMLADSHIVCDHACDGQEAVDMCLKVPEDYYTVILMDIHMPVMDGYTAAEILKSEVGITCPILALTATNIDPETKEKYKGIMDGFISKPFRYKEFYRILRPYFDGTGDELPESALTSADFGTSFLEQSQGTIAPTSDSDKETADTSTIIESKTDTDLNLVGFVPKLAAAFEEEGDDDQLYPDRLSELDLTEAAKNLGCSERLYIKHLMKFKNTYNHADQDIQTLILNNNYLEAHRLAHSIKGLAGTLGLVPLQQISTQLEAALKEESENAATLLSQFRYELKGVCKSAVSYT</sequence>
<comment type="catalytic activity">
    <reaction evidence="1">
        <text>ATP + protein L-histidine = ADP + protein N-phospho-L-histidine.</text>
        <dbReference type="EC" id="2.7.13.3"/>
    </reaction>
</comment>
<dbReference type="PROSITE" id="PS51257">
    <property type="entry name" value="PROKAR_LIPOPROTEIN"/>
    <property type="match status" value="1"/>
</dbReference>
<dbReference type="Pfam" id="PF00512">
    <property type="entry name" value="HisKA"/>
    <property type="match status" value="1"/>
</dbReference>
<evidence type="ECO:0000256" key="12">
    <source>
        <dbReference type="ARBA" id="ARBA00022840"/>
    </source>
</evidence>
<feature type="domain" description="Histidine kinase" evidence="21">
    <location>
        <begin position="368"/>
        <end position="589"/>
    </location>
</feature>
<dbReference type="SMART" id="SM00388">
    <property type="entry name" value="HisKA"/>
    <property type="match status" value="1"/>
</dbReference>
<dbReference type="InterPro" id="IPR036097">
    <property type="entry name" value="HisK_dim/P_sf"/>
</dbReference>
<dbReference type="CDD" id="cd00130">
    <property type="entry name" value="PAS"/>
    <property type="match status" value="1"/>
</dbReference>
<dbReference type="Pfam" id="PF00072">
    <property type="entry name" value="Response_reg"/>
    <property type="match status" value="1"/>
</dbReference>
<evidence type="ECO:0000256" key="11">
    <source>
        <dbReference type="ARBA" id="ARBA00022777"/>
    </source>
</evidence>
<feature type="transmembrane region" description="Helical" evidence="20">
    <location>
        <begin position="194"/>
        <end position="214"/>
    </location>
</feature>
<organism evidence="24 25">
    <name type="scientific">Aminipila butyrica</name>
    <dbReference type="NCBI Taxonomy" id="433296"/>
    <lineage>
        <taxon>Bacteria</taxon>
        <taxon>Bacillati</taxon>
        <taxon>Bacillota</taxon>
        <taxon>Clostridia</taxon>
        <taxon>Peptostreptococcales</taxon>
        <taxon>Anaerovoracaceae</taxon>
        <taxon>Aminipila</taxon>
    </lineage>
</organism>
<dbReference type="SUPFAM" id="SSF55874">
    <property type="entry name" value="ATPase domain of HSP90 chaperone/DNA topoisomerase II/histidine kinase"/>
    <property type="match status" value="1"/>
</dbReference>
<dbReference type="GO" id="GO:0005886">
    <property type="term" value="C:plasma membrane"/>
    <property type="evidence" value="ECO:0007669"/>
    <property type="project" value="UniProtKB-SubCell"/>
</dbReference>
<dbReference type="KEGG" id="abut:Ami103574_15455"/>
<dbReference type="InterPro" id="IPR003661">
    <property type="entry name" value="HisK_dim/P_dom"/>
</dbReference>
<keyword evidence="14" id="KW-0902">Two-component regulatory system</keyword>
<dbReference type="GO" id="GO:0006355">
    <property type="term" value="P:regulation of DNA-templated transcription"/>
    <property type="evidence" value="ECO:0007669"/>
    <property type="project" value="InterPro"/>
</dbReference>
<feature type="domain" description="HPt" evidence="23">
    <location>
        <begin position="828"/>
        <end position="921"/>
    </location>
</feature>
<evidence type="ECO:0000256" key="16">
    <source>
        <dbReference type="ARBA" id="ARBA00024867"/>
    </source>
</evidence>
<dbReference type="InterPro" id="IPR004358">
    <property type="entry name" value="Sig_transdc_His_kin-like_C"/>
</dbReference>
<dbReference type="PROSITE" id="PS50109">
    <property type="entry name" value="HIS_KIN"/>
    <property type="match status" value="1"/>
</dbReference>
<dbReference type="GO" id="GO:0000155">
    <property type="term" value="F:phosphorelay sensor kinase activity"/>
    <property type="evidence" value="ECO:0007669"/>
    <property type="project" value="InterPro"/>
</dbReference>
<dbReference type="Gene3D" id="1.10.287.130">
    <property type="match status" value="1"/>
</dbReference>
<dbReference type="SMART" id="SM00448">
    <property type="entry name" value="REC"/>
    <property type="match status" value="1"/>
</dbReference>
<dbReference type="Pfam" id="PF01627">
    <property type="entry name" value="Hpt"/>
    <property type="match status" value="1"/>
</dbReference>
<keyword evidence="8 19" id="KW-0597">Phosphoprotein</keyword>
<feature type="modified residue" description="4-aspartylphosphate" evidence="19">
    <location>
        <position position="666"/>
    </location>
</feature>
<evidence type="ECO:0000256" key="14">
    <source>
        <dbReference type="ARBA" id="ARBA00023012"/>
    </source>
</evidence>
<dbReference type="EMBL" id="CP048649">
    <property type="protein sequence ID" value="QIB70605.1"/>
    <property type="molecule type" value="Genomic_DNA"/>
</dbReference>
<dbReference type="Gene3D" id="1.20.120.160">
    <property type="entry name" value="HPT domain"/>
    <property type="match status" value="1"/>
</dbReference>
<evidence type="ECO:0000256" key="5">
    <source>
        <dbReference type="ARBA" id="ARBA00018672"/>
    </source>
</evidence>
<evidence type="ECO:0000256" key="19">
    <source>
        <dbReference type="PROSITE-ProRule" id="PRU00169"/>
    </source>
</evidence>
<dbReference type="PANTHER" id="PTHR43047">
    <property type="entry name" value="TWO-COMPONENT HISTIDINE PROTEIN KINASE"/>
    <property type="match status" value="1"/>
</dbReference>
<dbReference type="FunFam" id="3.30.565.10:FF:000010">
    <property type="entry name" value="Sensor histidine kinase RcsC"/>
    <property type="match status" value="1"/>
</dbReference>
<dbReference type="CDD" id="cd17546">
    <property type="entry name" value="REC_hyHK_CKI1_RcsC-like"/>
    <property type="match status" value="1"/>
</dbReference>
<dbReference type="SUPFAM" id="SSF47226">
    <property type="entry name" value="Histidine-containing phosphotransfer domain, HPT domain"/>
    <property type="match status" value="1"/>
</dbReference>
<evidence type="ECO:0000313" key="24">
    <source>
        <dbReference type="EMBL" id="QIB70605.1"/>
    </source>
</evidence>
<evidence type="ECO:0000256" key="9">
    <source>
        <dbReference type="ARBA" id="ARBA00022679"/>
    </source>
</evidence>
<evidence type="ECO:0000256" key="13">
    <source>
        <dbReference type="ARBA" id="ARBA00022989"/>
    </source>
</evidence>
<dbReference type="Pfam" id="PF00989">
    <property type="entry name" value="PAS"/>
    <property type="match status" value="1"/>
</dbReference>
<dbReference type="SUPFAM" id="SSF52172">
    <property type="entry name" value="CheY-like"/>
    <property type="match status" value="1"/>
</dbReference>
<keyword evidence="12" id="KW-0547">Nucleotide-binding</keyword>
<dbReference type="NCBIfam" id="TIGR00229">
    <property type="entry name" value="sensory_box"/>
    <property type="match status" value="1"/>
</dbReference>
<dbReference type="InterPro" id="IPR008207">
    <property type="entry name" value="Sig_transdc_His_kin_Hpt_dom"/>
</dbReference>
<evidence type="ECO:0000259" key="22">
    <source>
        <dbReference type="PROSITE" id="PS50110"/>
    </source>
</evidence>
<evidence type="ECO:0000256" key="1">
    <source>
        <dbReference type="ARBA" id="ARBA00000085"/>
    </source>
</evidence>
<dbReference type="InterPro" id="IPR001789">
    <property type="entry name" value="Sig_transdc_resp-reg_receiver"/>
</dbReference>
<dbReference type="SUPFAM" id="SSF55785">
    <property type="entry name" value="PYP-like sensor domain (PAS domain)"/>
    <property type="match status" value="1"/>
</dbReference>
<dbReference type="InterPro" id="IPR003594">
    <property type="entry name" value="HATPase_dom"/>
</dbReference>
<dbReference type="InterPro" id="IPR013767">
    <property type="entry name" value="PAS_fold"/>
</dbReference>
<comment type="similarity">
    <text evidence="3">In the N-terminal section; belongs to the phytochrome family.</text>
</comment>
<dbReference type="PRINTS" id="PR00344">
    <property type="entry name" value="BCTRLSENSOR"/>
</dbReference>
<accession>A0A858BZP1</accession>
<evidence type="ECO:0000256" key="7">
    <source>
        <dbReference type="ARBA" id="ARBA00022519"/>
    </source>
</evidence>
<evidence type="ECO:0000313" key="25">
    <source>
        <dbReference type="Proteomes" id="UP000466848"/>
    </source>
</evidence>
<dbReference type="Gene3D" id="3.40.50.2300">
    <property type="match status" value="1"/>
</dbReference>
<evidence type="ECO:0000256" key="10">
    <source>
        <dbReference type="ARBA" id="ARBA00022692"/>
    </source>
</evidence>
<dbReference type="CDD" id="cd00082">
    <property type="entry name" value="HisKA"/>
    <property type="match status" value="1"/>
</dbReference>
<evidence type="ECO:0000256" key="2">
    <source>
        <dbReference type="ARBA" id="ARBA00004429"/>
    </source>
</evidence>
<dbReference type="AlphaFoldDB" id="A0A858BZP1"/>
<evidence type="ECO:0000256" key="20">
    <source>
        <dbReference type="SAM" id="Phobius"/>
    </source>
</evidence>
<dbReference type="InterPro" id="IPR011006">
    <property type="entry name" value="CheY-like_superfamily"/>
</dbReference>
<dbReference type="InterPro" id="IPR036641">
    <property type="entry name" value="HPT_dom_sf"/>
</dbReference>
<keyword evidence="11" id="KW-0418">Kinase</keyword>
<evidence type="ECO:0000256" key="15">
    <source>
        <dbReference type="ARBA" id="ARBA00023136"/>
    </source>
</evidence>
<dbReference type="SMART" id="SM00091">
    <property type="entry name" value="PAS"/>
    <property type="match status" value="1"/>
</dbReference>
<gene>
    <name evidence="24" type="ORF">Ami103574_15455</name>
</gene>
<dbReference type="InterPro" id="IPR005467">
    <property type="entry name" value="His_kinase_dom"/>
</dbReference>
<dbReference type="SUPFAM" id="SSF47384">
    <property type="entry name" value="Homodimeric domain of signal transducing histidine kinase"/>
    <property type="match status" value="1"/>
</dbReference>
<comment type="subcellular location">
    <subcellularLocation>
        <location evidence="2">Cell inner membrane</location>
        <topology evidence="2">Multi-pass membrane protein</topology>
    </subcellularLocation>
</comment>
<evidence type="ECO:0000256" key="18">
    <source>
        <dbReference type="PROSITE-ProRule" id="PRU00110"/>
    </source>
</evidence>
<name>A0A858BZP1_9FIRM</name>
<dbReference type="RefSeq" id="WP_163067840.1">
    <property type="nucleotide sequence ID" value="NZ_CP048649.1"/>
</dbReference>
<keyword evidence="9" id="KW-0808">Transferase</keyword>
<comment type="function">
    <text evidence="16">May play the central regulatory role in sporulation. It may be an element of the effector pathway responsible for the activation of sporulation genes in response to nutritional stress. Spo0A may act in concert with spo0H (a sigma factor) to control the expression of some genes that are critical to the sporulation process.</text>
</comment>
<reference evidence="24 25" key="1">
    <citation type="submission" date="2020-02" db="EMBL/GenBank/DDBJ databases">
        <authorList>
            <person name="Kim Y.B."/>
            <person name="Roh S.W."/>
        </authorList>
    </citation>
    <scope>NUCLEOTIDE SEQUENCE [LARGE SCALE GENOMIC DNA]</scope>
    <source>
        <strain evidence="24 25">DSM 103574</strain>
    </source>
</reference>
<dbReference type="EC" id="2.7.13.3" evidence="4"/>
<evidence type="ECO:0000256" key="4">
    <source>
        <dbReference type="ARBA" id="ARBA00012438"/>
    </source>
</evidence>
<evidence type="ECO:0000259" key="23">
    <source>
        <dbReference type="PROSITE" id="PS50894"/>
    </source>
</evidence>
<dbReference type="Gene3D" id="3.30.450.20">
    <property type="entry name" value="PAS domain"/>
    <property type="match status" value="1"/>
</dbReference>
<proteinExistence type="inferred from homology"/>